<evidence type="ECO:0000313" key="2">
    <source>
        <dbReference type="EMBL" id="CCV66691.1"/>
    </source>
</evidence>
<sequence>MRMKNIDTFKNERITYMNIGDVIKFGNYEWKVLDIEEGKALIITKEIIMQMPYHLKHEAVSWETSSLRYYLNTDFYETFSIDEKRKIIPTLNNNNGNRWYFLEEENKTLDNLFILSLEEMVGPYFNDSRHLLDNKGRNQRYWFERKDINNELRKSTYLGRTWWYWVRTNGRLNTSAVYIHGDGNIGIQGNKASKKSYNTIHPITKSNEGGVRPALWLRIE</sequence>
<keyword evidence="3" id="KW-1185">Reference proteome</keyword>
<reference evidence="2 3" key="1">
    <citation type="journal article" date="2013" name="J. Mol. Microbiol. Biotechnol.">
        <title>Analysis of the Complete Genomes of Acholeplasma brassicae , A. palmae and A. laidlawii and Their Comparison to the Obligate Parasites from ' Candidatus Phytoplasma'.</title>
        <authorList>
            <person name="Kube M."/>
            <person name="Siewert C."/>
            <person name="Migdoll A.M."/>
            <person name="Duduk B."/>
            <person name="Holz S."/>
            <person name="Rabus R."/>
            <person name="Seemuller E."/>
            <person name="Mitrovic J."/>
            <person name="Muller I."/>
            <person name="Buttner C."/>
            <person name="Reinhardt R."/>
        </authorList>
    </citation>
    <scope>NUCLEOTIDE SEQUENCE [LARGE SCALE GENOMIC DNA]</scope>
    <source>
        <strain evidence="3">0502</strain>
    </source>
</reference>
<evidence type="ECO:0000259" key="1">
    <source>
        <dbReference type="Pfam" id="PF19789"/>
    </source>
</evidence>
<gene>
    <name evidence="2" type="ORF">BN85316700</name>
</gene>
<proteinExistence type="predicted"/>
<organism evidence="2 3">
    <name type="scientific">Acholeplasma brassicae</name>
    <dbReference type="NCBI Taxonomy" id="61635"/>
    <lineage>
        <taxon>Bacteria</taxon>
        <taxon>Bacillati</taxon>
        <taxon>Mycoplasmatota</taxon>
        <taxon>Mollicutes</taxon>
        <taxon>Acholeplasmatales</taxon>
        <taxon>Acholeplasmataceae</taxon>
        <taxon>Acholeplasma</taxon>
    </lineage>
</organism>
<dbReference type="STRING" id="61635.BN85316700"/>
<protein>
    <recommendedName>
        <fullName evidence="1">DUF6273 domain-containing protein</fullName>
    </recommendedName>
</protein>
<dbReference type="KEGG" id="abra:BN85316700"/>
<dbReference type="HOGENOM" id="CLU_093110_1_0_14"/>
<accession>U4KQF5</accession>
<dbReference type="RefSeq" id="WP_030005541.1">
    <property type="nucleotide sequence ID" value="NC_022549.1"/>
</dbReference>
<dbReference type="Proteomes" id="UP000032737">
    <property type="component" value="Chromosome"/>
</dbReference>
<dbReference type="InterPro" id="IPR046240">
    <property type="entry name" value="DUF6273"/>
</dbReference>
<evidence type="ECO:0000313" key="3">
    <source>
        <dbReference type="Proteomes" id="UP000032737"/>
    </source>
</evidence>
<feature type="domain" description="DUF6273" evidence="1">
    <location>
        <begin position="37"/>
        <end position="218"/>
    </location>
</feature>
<dbReference type="Pfam" id="PF19789">
    <property type="entry name" value="DUF6273"/>
    <property type="match status" value="1"/>
</dbReference>
<dbReference type="AlphaFoldDB" id="U4KQF5"/>
<name>U4KQF5_9MOLU</name>
<dbReference type="EMBL" id="FO681348">
    <property type="protein sequence ID" value="CCV66691.1"/>
    <property type="molecule type" value="Genomic_DNA"/>
</dbReference>